<reference evidence="2 3" key="1">
    <citation type="submission" date="2021-01" db="EMBL/GenBank/DDBJ databases">
        <title>Biogeographic distribution of Paracoccus.</title>
        <authorList>
            <person name="Hollensteiner J."/>
            <person name="Leineberger J."/>
            <person name="Brinkhoff T."/>
            <person name="Daniel R."/>
        </authorList>
    </citation>
    <scope>NUCLEOTIDE SEQUENCE [LARGE SCALE GENOMIC DNA]</scope>
    <source>
        <strain evidence="2 3">LMG25392</strain>
    </source>
</reference>
<name>A0ABY7SVG7_9RHOB</name>
<organism evidence="2 3">
    <name type="scientific">Paracoccus stylophorae</name>
    <dbReference type="NCBI Taxonomy" id="659350"/>
    <lineage>
        <taxon>Bacteria</taxon>
        <taxon>Pseudomonadati</taxon>
        <taxon>Pseudomonadota</taxon>
        <taxon>Alphaproteobacteria</taxon>
        <taxon>Rhodobacterales</taxon>
        <taxon>Paracoccaceae</taxon>
        <taxon>Paracoccus</taxon>
    </lineage>
</organism>
<dbReference type="RefSeq" id="WP_272858947.1">
    <property type="nucleotide sequence ID" value="NZ_CP067134.1"/>
</dbReference>
<gene>
    <name evidence="2" type="ORF">JHW45_00055</name>
</gene>
<feature type="compositionally biased region" description="Basic and acidic residues" evidence="1">
    <location>
        <begin position="289"/>
        <end position="303"/>
    </location>
</feature>
<evidence type="ECO:0008006" key="4">
    <source>
        <dbReference type="Google" id="ProtNLM"/>
    </source>
</evidence>
<keyword evidence="3" id="KW-1185">Reference proteome</keyword>
<evidence type="ECO:0000313" key="3">
    <source>
        <dbReference type="Proteomes" id="UP001218412"/>
    </source>
</evidence>
<feature type="region of interest" description="Disordered" evidence="1">
    <location>
        <begin position="252"/>
        <end position="310"/>
    </location>
</feature>
<dbReference type="EMBL" id="CP067134">
    <property type="protein sequence ID" value="WCR10863.1"/>
    <property type="molecule type" value="Genomic_DNA"/>
</dbReference>
<sequence length="694" mass="72802">MTLDPATQAISRFAGLLDLIVDGDRLRQDLLEFQRARDPDTGDEGIPGISVKLLIGHSIPDYDPGLAYRVTPIPAKDVGGLVDYAYSAPHLPLSFGATVVEGVPETPVAAVPMPTVSAPPAGATFFAVGPGSVVAVTLQFIGLNDDDFLSNGLGGDFVDPAELHAALDLTHTAADALSGFDVPDMPAMSGWMSFTDAVLTQFDAASTLADAAPPSIQIHVLRAEAASGSIVNGVAMDEVPVWTDLLPAYLRPDDDAETEGPDASGDETGGTVIRTTSGMDGEAETSHPAAHDFSRDFPGRDDDPSPDAGHHVVTGANTAINQVGVASQWIDASVIVVRGDVAKVHAISQVNVLVEHDSIDGQPVTQESTGVNIAQILRSPSPADSSGAGGDASLPEDWNLFRIEATLYQVNWVKQVNYITDFDRAEVTFSAQTTMLVMGENEAVNSTVLNELGYRFDVIFVAGDMIDATIVSQKNVLHDSDSVATLGGNTAGTDVSLADNLLFNQATIQTHGIDSFAQMTDGFARAADDLAAGRDTLASNLSHDPLMAGKDEVLALQIDGDLIRINVFEQENIVGDADQMLADMASLQADFQAEAALIAGSNALVNTATVTEYGIDSTIMAGGNVYDDALIHQAEWFDNDAPADGVRMAELTNDAVAAFLNDEMARMDDAMEAIAPTADYDSGASVDVMQGVLA</sequence>
<proteinExistence type="predicted"/>
<evidence type="ECO:0000256" key="1">
    <source>
        <dbReference type="SAM" id="MobiDB-lite"/>
    </source>
</evidence>
<protein>
    <recommendedName>
        <fullName evidence="4">Type I secretion protein</fullName>
    </recommendedName>
</protein>
<dbReference type="Proteomes" id="UP001218412">
    <property type="component" value="Chromosome"/>
</dbReference>
<accession>A0ABY7SVG7</accession>
<evidence type="ECO:0000313" key="2">
    <source>
        <dbReference type="EMBL" id="WCR10863.1"/>
    </source>
</evidence>